<evidence type="ECO:0000313" key="2">
    <source>
        <dbReference type="EMBL" id="SNT03014.1"/>
    </source>
</evidence>
<gene>
    <name evidence="2" type="ORF">SAMN06295912_13231</name>
</gene>
<keyword evidence="1" id="KW-0472">Membrane</keyword>
<evidence type="ECO:0000256" key="1">
    <source>
        <dbReference type="SAM" id="Phobius"/>
    </source>
</evidence>
<keyword evidence="1" id="KW-0812">Transmembrane</keyword>
<name>A0A239JE74_9SPHN</name>
<dbReference type="RefSeq" id="WP_048577673.1">
    <property type="nucleotide sequence ID" value="NZ_FZOS01000032.1"/>
</dbReference>
<dbReference type="EMBL" id="FZOS01000032">
    <property type="protein sequence ID" value="SNT03014.1"/>
    <property type="molecule type" value="Genomic_DNA"/>
</dbReference>
<evidence type="ECO:0000313" key="3">
    <source>
        <dbReference type="Proteomes" id="UP000198281"/>
    </source>
</evidence>
<keyword evidence="1" id="KW-1133">Transmembrane helix</keyword>
<reference evidence="3" key="1">
    <citation type="submission" date="2017-06" db="EMBL/GenBank/DDBJ databases">
        <authorList>
            <person name="Varghese N."/>
            <person name="Submissions S."/>
        </authorList>
    </citation>
    <scope>NUCLEOTIDE SEQUENCE [LARGE SCALE GENOMIC DNA]</scope>
    <source>
        <strain evidence="3">LNB2</strain>
    </source>
</reference>
<sequence>MNTAADMPPTDPAAPRLRLADWLWRPWYAKAWWATIPVWWIGMAASTKIAPLEAFYDSAPAGFLNVLFFPMTALLALGVGYAQDWLTAFAPQGEGDPISDEARARIARLWEEHDRAMEDIRAGSDIHDPRSGALYIGNPISPNNGARISVF</sequence>
<dbReference type="OrthoDB" id="7451469at2"/>
<feature type="transmembrane region" description="Helical" evidence="1">
    <location>
        <begin position="62"/>
        <end position="82"/>
    </location>
</feature>
<dbReference type="AlphaFoldDB" id="A0A239JE74"/>
<feature type="transmembrane region" description="Helical" evidence="1">
    <location>
        <begin position="31"/>
        <end position="50"/>
    </location>
</feature>
<accession>A0A239JE74</accession>
<dbReference type="Proteomes" id="UP000198281">
    <property type="component" value="Unassembled WGS sequence"/>
</dbReference>
<keyword evidence="3" id="KW-1185">Reference proteome</keyword>
<organism evidence="2 3">
    <name type="scientific">Edaphosphingomonas laterariae</name>
    <dbReference type="NCBI Taxonomy" id="861865"/>
    <lineage>
        <taxon>Bacteria</taxon>
        <taxon>Pseudomonadati</taxon>
        <taxon>Pseudomonadota</taxon>
        <taxon>Alphaproteobacteria</taxon>
        <taxon>Sphingomonadales</taxon>
        <taxon>Rhizorhabdaceae</taxon>
        <taxon>Edaphosphingomonas</taxon>
    </lineage>
</organism>
<protein>
    <submittedName>
        <fullName evidence="2">Uncharacterized protein</fullName>
    </submittedName>
</protein>
<proteinExistence type="predicted"/>